<feature type="region of interest" description="Disordered" evidence="1">
    <location>
        <begin position="33"/>
        <end position="144"/>
    </location>
</feature>
<feature type="non-terminal residue" evidence="2">
    <location>
        <position position="384"/>
    </location>
</feature>
<organism evidence="2 3">
    <name type="scientific">Astrephomene gubernaculifera</name>
    <dbReference type="NCBI Taxonomy" id="47775"/>
    <lineage>
        <taxon>Eukaryota</taxon>
        <taxon>Viridiplantae</taxon>
        <taxon>Chlorophyta</taxon>
        <taxon>core chlorophytes</taxon>
        <taxon>Chlorophyceae</taxon>
        <taxon>CS clade</taxon>
        <taxon>Chlamydomonadales</taxon>
        <taxon>Astrephomenaceae</taxon>
        <taxon>Astrephomene</taxon>
    </lineage>
</organism>
<accession>A0AAD3E4I7</accession>
<dbReference type="Proteomes" id="UP001054857">
    <property type="component" value="Unassembled WGS sequence"/>
</dbReference>
<evidence type="ECO:0000313" key="2">
    <source>
        <dbReference type="EMBL" id="GFR52467.1"/>
    </source>
</evidence>
<evidence type="ECO:0000313" key="3">
    <source>
        <dbReference type="Proteomes" id="UP001054857"/>
    </source>
</evidence>
<gene>
    <name evidence="2" type="ORF">Agub_g14971</name>
</gene>
<protein>
    <submittedName>
        <fullName evidence="2">Uncharacterized protein</fullName>
    </submittedName>
</protein>
<reference evidence="2 3" key="1">
    <citation type="journal article" date="2021" name="Sci. Rep.">
        <title>Genome sequencing of the multicellular alga Astrephomene provides insights into convergent evolution of germ-soma differentiation.</title>
        <authorList>
            <person name="Yamashita S."/>
            <person name="Yamamoto K."/>
            <person name="Matsuzaki R."/>
            <person name="Suzuki S."/>
            <person name="Yamaguchi H."/>
            <person name="Hirooka S."/>
            <person name="Minakuchi Y."/>
            <person name="Miyagishima S."/>
            <person name="Kawachi M."/>
            <person name="Toyoda A."/>
            <person name="Nozaki H."/>
        </authorList>
    </citation>
    <scope>NUCLEOTIDE SEQUENCE [LARGE SCALE GENOMIC DNA]</scope>
    <source>
        <strain evidence="2 3">NIES-4017</strain>
    </source>
</reference>
<sequence length="384" mass="37919">LLAEGEVYWAAVARVEELLPALLPGVAALPSERGHAPMQAPLPSLPKQQQQQQPHDLHEGGKQAGGSSMVAALAADGDPNPDGKVLPNPAPPAAALPAPPAPSAPAPPATAAPADAAPADAAPAAPAHAATAPAAPAPPAPAAPVATAAPAHAAEACPDPSAALLALLLAAPALYVLLGFRLTAGSAAGRGLAALPSVRECEAAFEARHAPPGNASVLSVGARALSKHTHRDLRGEWWPALTGSEANKNQVARGSLRRLLAGALWLNCHQLPPFEAPKFVLEIRNEQGYGARWAVEEATVASEASPRKVEGTPRPHDCTAGGASAAAAAAAAAVSVAADAVTAAAVAATAAAGPPTAMQETALTAVSSGSSPIPSQLTVSATVT</sequence>
<evidence type="ECO:0000256" key="1">
    <source>
        <dbReference type="SAM" id="MobiDB-lite"/>
    </source>
</evidence>
<keyword evidence="3" id="KW-1185">Reference proteome</keyword>
<feature type="compositionally biased region" description="Low complexity" evidence="1">
    <location>
        <begin position="111"/>
        <end position="134"/>
    </location>
</feature>
<name>A0AAD3E4I7_9CHLO</name>
<comment type="caution">
    <text evidence="2">The sequence shown here is derived from an EMBL/GenBank/DDBJ whole genome shotgun (WGS) entry which is preliminary data.</text>
</comment>
<dbReference type="PANTHER" id="PTHR34204">
    <property type="entry name" value="RNA-BINDING ASCH DOMAIN PROTEIN"/>
    <property type="match status" value="1"/>
</dbReference>
<dbReference type="PANTHER" id="PTHR34204:SF2">
    <property type="entry name" value="RNA-BINDING ASCH DOMAIN PROTEIN"/>
    <property type="match status" value="1"/>
</dbReference>
<dbReference type="AlphaFoldDB" id="A0AAD3E4I7"/>
<feature type="non-terminal residue" evidence="2">
    <location>
        <position position="1"/>
    </location>
</feature>
<dbReference type="EMBL" id="BMAR01000065">
    <property type="protein sequence ID" value="GFR52467.1"/>
    <property type="molecule type" value="Genomic_DNA"/>
</dbReference>
<feature type="compositionally biased region" description="Pro residues" evidence="1">
    <location>
        <begin position="88"/>
        <end position="110"/>
    </location>
</feature>
<proteinExistence type="predicted"/>